<name>A0A840NKL2_9PSEU</name>
<dbReference type="Proteomes" id="UP000580474">
    <property type="component" value="Unassembled WGS sequence"/>
</dbReference>
<evidence type="ECO:0000256" key="2">
    <source>
        <dbReference type="ARBA" id="ARBA00022723"/>
    </source>
</evidence>
<dbReference type="Gene3D" id="3.40.50.10310">
    <property type="entry name" value="Creatininase"/>
    <property type="match status" value="1"/>
</dbReference>
<dbReference type="EMBL" id="JACHIV010000001">
    <property type="protein sequence ID" value="MBB5068797.1"/>
    <property type="molecule type" value="Genomic_DNA"/>
</dbReference>
<dbReference type="PANTHER" id="PTHR35005:SF1">
    <property type="entry name" value="2-AMINO-5-FORMYLAMINO-6-RIBOSYLAMINOPYRIMIDIN-4(3H)-ONE 5'-MONOPHOSPHATE DEFORMYLASE"/>
    <property type="match status" value="1"/>
</dbReference>
<accession>A0A840NKL2</accession>
<keyword evidence="4" id="KW-0862">Zinc</keyword>
<dbReference type="InterPro" id="IPR023871">
    <property type="entry name" value="MftE"/>
</dbReference>
<evidence type="ECO:0000256" key="3">
    <source>
        <dbReference type="ARBA" id="ARBA00022801"/>
    </source>
</evidence>
<reference evidence="6 7" key="1">
    <citation type="submission" date="2020-08" db="EMBL/GenBank/DDBJ databases">
        <title>Sequencing the genomes of 1000 actinobacteria strains.</title>
        <authorList>
            <person name="Klenk H.-P."/>
        </authorList>
    </citation>
    <scope>NUCLEOTIDE SEQUENCE [LARGE SCALE GENOMIC DNA]</scope>
    <source>
        <strain evidence="6 7">DSM 45582</strain>
    </source>
</reference>
<sequence length="231" mass="24114">MSEHLGAMRWPELAAHAPTLAIPLGATEQHGPHLPLRTDTAIAEELCARLARRVADVVVAPAVPYGASGEHAEFPGTLSIGHEALRLLLVELVRSADHFAGVVLVNGHGGNLPTAHRAAALLRSEGRRVLVWSPDAPADDSHAGRTETSAMLHLHPGEVAADVAAAGNTAPLPELMDRLRSGGVRPVSPNGVLGDPTTADATAGDAILHRWADSLTRAVAEWRGETPNLTG</sequence>
<dbReference type="GO" id="GO:0047789">
    <property type="term" value="F:creatininase activity"/>
    <property type="evidence" value="ECO:0007669"/>
    <property type="project" value="UniProtKB-EC"/>
</dbReference>
<evidence type="ECO:0000256" key="5">
    <source>
        <dbReference type="ARBA" id="ARBA00024029"/>
    </source>
</evidence>
<dbReference type="PANTHER" id="PTHR35005">
    <property type="entry name" value="3-DEHYDRO-SCYLLO-INOSOSE HYDROLASE"/>
    <property type="match status" value="1"/>
</dbReference>
<dbReference type="RefSeq" id="WP_184478522.1">
    <property type="nucleotide sequence ID" value="NZ_JACHIV010000001.1"/>
</dbReference>
<protein>
    <submittedName>
        <fullName evidence="6">Creatinine amidohydrolase</fullName>
        <ecNumber evidence="6">3.5.2.10</ecNumber>
    </submittedName>
</protein>
<keyword evidence="3 6" id="KW-0378">Hydrolase</keyword>
<keyword evidence="7" id="KW-1185">Reference proteome</keyword>
<evidence type="ECO:0000313" key="7">
    <source>
        <dbReference type="Proteomes" id="UP000580474"/>
    </source>
</evidence>
<organism evidence="6 7">
    <name type="scientific">Saccharopolyspora gloriosae</name>
    <dbReference type="NCBI Taxonomy" id="455344"/>
    <lineage>
        <taxon>Bacteria</taxon>
        <taxon>Bacillati</taxon>
        <taxon>Actinomycetota</taxon>
        <taxon>Actinomycetes</taxon>
        <taxon>Pseudonocardiales</taxon>
        <taxon>Pseudonocardiaceae</taxon>
        <taxon>Saccharopolyspora</taxon>
    </lineage>
</organism>
<evidence type="ECO:0000313" key="6">
    <source>
        <dbReference type="EMBL" id="MBB5068797.1"/>
    </source>
</evidence>
<comment type="similarity">
    <text evidence="5">Belongs to the creatininase superfamily.</text>
</comment>
<dbReference type="SUPFAM" id="SSF102215">
    <property type="entry name" value="Creatininase"/>
    <property type="match status" value="1"/>
</dbReference>
<dbReference type="GO" id="GO:0046872">
    <property type="term" value="F:metal ion binding"/>
    <property type="evidence" value="ECO:0007669"/>
    <property type="project" value="UniProtKB-KW"/>
</dbReference>
<dbReference type="EC" id="3.5.2.10" evidence="6"/>
<dbReference type="AlphaFoldDB" id="A0A840NKL2"/>
<keyword evidence="2" id="KW-0479">Metal-binding</keyword>
<dbReference type="GO" id="GO:0016811">
    <property type="term" value="F:hydrolase activity, acting on carbon-nitrogen (but not peptide) bonds, in linear amides"/>
    <property type="evidence" value="ECO:0007669"/>
    <property type="project" value="TreeGrafter"/>
</dbReference>
<dbReference type="InterPro" id="IPR003785">
    <property type="entry name" value="Creatininase/forma_Hydrolase"/>
</dbReference>
<dbReference type="InterPro" id="IPR024087">
    <property type="entry name" value="Creatininase-like_sf"/>
</dbReference>
<dbReference type="GO" id="GO:0009231">
    <property type="term" value="P:riboflavin biosynthetic process"/>
    <property type="evidence" value="ECO:0007669"/>
    <property type="project" value="TreeGrafter"/>
</dbReference>
<proteinExistence type="inferred from homology"/>
<evidence type="ECO:0000256" key="4">
    <source>
        <dbReference type="ARBA" id="ARBA00022833"/>
    </source>
</evidence>
<comment type="caution">
    <text evidence="6">The sequence shown here is derived from an EMBL/GenBank/DDBJ whole genome shotgun (WGS) entry which is preliminary data.</text>
</comment>
<evidence type="ECO:0000256" key="1">
    <source>
        <dbReference type="ARBA" id="ARBA00001947"/>
    </source>
</evidence>
<dbReference type="Pfam" id="PF02633">
    <property type="entry name" value="Creatininase"/>
    <property type="match status" value="1"/>
</dbReference>
<dbReference type="NCBIfam" id="TIGR03964">
    <property type="entry name" value="mycofact_creat"/>
    <property type="match status" value="1"/>
</dbReference>
<gene>
    <name evidence="6" type="ORF">BJ969_001885</name>
</gene>
<comment type="cofactor">
    <cofactor evidence="1">
        <name>Zn(2+)</name>
        <dbReference type="ChEBI" id="CHEBI:29105"/>
    </cofactor>
</comment>